<accession>A0A1I8BNI8</accession>
<reference evidence="7" key="1">
    <citation type="submission" date="2016-11" db="UniProtKB">
        <authorList>
            <consortium name="WormBaseParasite"/>
        </authorList>
    </citation>
    <scope>IDENTIFICATION</scope>
</reference>
<evidence type="ECO:0000313" key="7">
    <source>
        <dbReference type="WBParaSite" id="MhA1_Contig373.frz3.gene24"/>
    </source>
</evidence>
<dbReference type="GO" id="GO:0009986">
    <property type="term" value="C:cell surface"/>
    <property type="evidence" value="ECO:0007669"/>
    <property type="project" value="InterPro"/>
</dbReference>
<dbReference type="GO" id="GO:0005576">
    <property type="term" value="C:extracellular region"/>
    <property type="evidence" value="ECO:0007669"/>
    <property type="project" value="UniProtKB-SubCell"/>
</dbReference>
<evidence type="ECO:0000256" key="5">
    <source>
        <dbReference type="SAM" id="Phobius"/>
    </source>
</evidence>
<proteinExistence type="inferred from homology"/>
<keyword evidence="6" id="KW-1185">Reference proteome</keyword>
<comment type="subcellular location">
    <subcellularLocation>
        <location evidence="1">Secreted</location>
    </subcellularLocation>
</comment>
<dbReference type="PANTHER" id="PTHR21700">
    <property type="entry name" value="TRANSTHYRETIN-LIKE FAMILY PROTEIN-RELATED"/>
    <property type="match status" value="1"/>
</dbReference>
<keyword evidence="4" id="KW-0732">Signal</keyword>
<dbReference type="InterPro" id="IPR001534">
    <property type="entry name" value="Transthyretin-like"/>
</dbReference>
<dbReference type="Gene3D" id="2.60.40.3330">
    <property type="match status" value="1"/>
</dbReference>
<dbReference type="Proteomes" id="UP000095281">
    <property type="component" value="Unplaced"/>
</dbReference>
<name>A0A1I8BNI8_MELHA</name>
<evidence type="ECO:0000256" key="3">
    <source>
        <dbReference type="ARBA" id="ARBA00022525"/>
    </source>
</evidence>
<evidence type="ECO:0000256" key="4">
    <source>
        <dbReference type="ARBA" id="ARBA00022729"/>
    </source>
</evidence>
<keyword evidence="5" id="KW-0472">Membrane</keyword>
<keyword evidence="5" id="KW-1133">Transmembrane helix</keyword>
<dbReference type="WBParaSite" id="MhA1_Contig373.frz3.gene24">
    <property type="protein sequence ID" value="MhA1_Contig373.frz3.gene24"/>
    <property type="gene ID" value="MhA1_Contig373.frz3.gene24"/>
</dbReference>
<organism evidence="6 7">
    <name type="scientific">Meloidogyne hapla</name>
    <name type="common">Root-knot nematode worm</name>
    <dbReference type="NCBI Taxonomy" id="6305"/>
    <lineage>
        <taxon>Eukaryota</taxon>
        <taxon>Metazoa</taxon>
        <taxon>Ecdysozoa</taxon>
        <taxon>Nematoda</taxon>
        <taxon>Chromadorea</taxon>
        <taxon>Rhabditida</taxon>
        <taxon>Tylenchina</taxon>
        <taxon>Tylenchomorpha</taxon>
        <taxon>Tylenchoidea</taxon>
        <taxon>Meloidogynidae</taxon>
        <taxon>Meloidogyninae</taxon>
        <taxon>Meloidogyne</taxon>
    </lineage>
</organism>
<dbReference type="AlphaFoldDB" id="A0A1I8BNI8"/>
<sequence>MNKYLKIKFNKLVLIFLINFSSFSYIYSIKIFPQLNYKISGRLECVTYIPSNISTLSPPKVKVTPISNAQVQLWDEDARIKLPFGLTLDGDDFLGGTNSLNDGTFYLNAKGASEFFGIADLEPYLLIKHKCSGNLEKELEEEKCWLISRYDLSALPEEKYNLGIRLGAGSRLITNRIC</sequence>
<dbReference type="InterPro" id="IPR038479">
    <property type="entry name" value="Transthyretin-like_sf"/>
</dbReference>
<evidence type="ECO:0000256" key="1">
    <source>
        <dbReference type="ARBA" id="ARBA00004613"/>
    </source>
</evidence>
<protein>
    <submittedName>
        <fullName evidence="7">Transthyretin-like family protein</fullName>
    </submittedName>
</protein>
<keyword evidence="3" id="KW-0964">Secreted</keyword>
<feature type="transmembrane region" description="Helical" evidence="5">
    <location>
        <begin position="12"/>
        <end position="32"/>
    </location>
</feature>
<dbReference type="PANTHER" id="PTHR21700:SF46">
    <property type="entry name" value="TRANSTHYRETIN-LIKE PROTEIN 52"/>
    <property type="match status" value="1"/>
</dbReference>
<comment type="similarity">
    <text evidence="2">Belongs to the nematode transthyretin-like family.</text>
</comment>
<evidence type="ECO:0000313" key="6">
    <source>
        <dbReference type="Proteomes" id="UP000095281"/>
    </source>
</evidence>
<dbReference type="Pfam" id="PF01060">
    <property type="entry name" value="TTR-52"/>
    <property type="match status" value="1"/>
</dbReference>
<keyword evidence="5" id="KW-0812">Transmembrane</keyword>
<evidence type="ECO:0000256" key="2">
    <source>
        <dbReference type="ARBA" id="ARBA00010112"/>
    </source>
</evidence>